<dbReference type="InterPro" id="IPR017996">
    <property type="entry name" value="MRJP/yellow-related"/>
</dbReference>
<keyword evidence="2" id="KW-0964">Secreted</keyword>
<dbReference type="InterPro" id="IPR011042">
    <property type="entry name" value="6-blade_b-propeller_TolB-like"/>
</dbReference>
<evidence type="ECO:0000313" key="3">
    <source>
        <dbReference type="EMBL" id="ARW11336.1"/>
    </source>
</evidence>
<comment type="subcellular location">
    <subcellularLocation>
        <location evidence="1">Secreted</location>
    </subcellularLocation>
</comment>
<gene>
    <name evidence="3" type="ORF">S101447_02290</name>
</gene>
<dbReference type="Proteomes" id="UP000195633">
    <property type="component" value="Chromosome"/>
</dbReference>
<organism evidence="3 4">
    <name type="scientific">Acetobacter ascendens</name>
    <dbReference type="NCBI Taxonomy" id="481146"/>
    <lineage>
        <taxon>Bacteria</taxon>
        <taxon>Pseudomonadati</taxon>
        <taxon>Pseudomonadota</taxon>
        <taxon>Alphaproteobacteria</taxon>
        <taxon>Acetobacterales</taxon>
        <taxon>Acetobacteraceae</taxon>
        <taxon>Acetobacter</taxon>
    </lineage>
</organism>
<dbReference type="EMBL" id="CP021524">
    <property type="protein sequence ID" value="ARW11336.1"/>
    <property type="molecule type" value="Genomic_DNA"/>
</dbReference>
<evidence type="ECO:0000256" key="1">
    <source>
        <dbReference type="ARBA" id="ARBA00004613"/>
    </source>
</evidence>
<dbReference type="Gene3D" id="2.120.10.30">
    <property type="entry name" value="TolB, C-terminal domain"/>
    <property type="match status" value="1"/>
</dbReference>
<evidence type="ECO:0000256" key="2">
    <source>
        <dbReference type="ARBA" id="ARBA00022525"/>
    </source>
</evidence>
<accession>A0A1Y0V5G1</accession>
<evidence type="ECO:0008006" key="5">
    <source>
        <dbReference type="Google" id="ProtNLM"/>
    </source>
</evidence>
<dbReference type="Pfam" id="PF03022">
    <property type="entry name" value="MRJP"/>
    <property type="match status" value="1"/>
</dbReference>
<dbReference type="RefSeq" id="WP_239427434.1">
    <property type="nucleotide sequence ID" value="NZ_CP021524.1"/>
</dbReference>
<proteinExistence type="predicted"/>
<reference evidence="3 4" key="1">
    <citation type="submission" date="2017-05" db="EMBL/GenBank/DDBJ databases">
        <title>Genome sequence of Acetobacter pasteurianus subsp. ascendens strain SRCM101447.</title>
        <authorList>
            <person name="Cho S.H."/>
        </authorList>
    </citation>
    <scope>NUCLEOTIDE SEQUENCE [LARGE SCALE GENOMIC DNA]</scope>
    <source>
        <strain evidence="3 4">SRCM101447</strain>
    </source>
</reference>
<protein>
    <recommendedName>
        <fullName evidence="5">Bleomycin resistance protein</fullName>
    </recommendedName>
</protein>
<sequence length="381" mass="41267">MSSRSITRRLFLSSVATGMVGYPSFKQVKATELLSVVARSPFIASGVAVSHESEIFLGLPRFPGMEKTFSLARVNSRGEPIPFPGGSWNTWQKGQNSARAFVMVNAIHLFHDNTLWVMDQGAPIGSQPEPGAQKLVQLDVKTGRIIRVLSFPKAIMPSGARFNDLRIHGDLIFVTDSGLGGVIIHNLSTGKTLRRLSGQKVMRNDGVHLHRGIGGRILADGNGKRPDTASDDIEVDASGTWFYFAVPAGPLKRIGVADLLNTALTDDQLAQKVEIVAEIPSIGGTCMDTHGNFYLADAENSRITVLSPEGKRATLVQDNRLISPDALFIDRNRKLYIPCPQLQKLAFLNSGRNEAHAPFLVLSMPLPESLNGIPLGKGVEG</sequence>
<dbReference type="AlphaFoldDB" id="A0A1Y0V5G1"/>
<dbReference type="GO" id="GO:0005576">
    <property type="term" value="C:extracellular region"/>
    <property type="evidence" value="ECO:0007669"/>
    <property type="project" value="UniProtKB-SubCell"/>
</dbReference>
<name>A0A1Y0V5G1_9PROT</name>
<dbReference type="SUPFAM" id="SSF101898">
    <property type="entry name" value="NHL repeat"/>
    <property type="match status" value="1"/>
</dbReference>
<evidence type="ECO:0000313" key="4">
    <source>
        <dbReference type="Proteomes" id="UP000195633"/>
    </source>
</evidence>